<feature type="compositionally biased region" description="Basic and acidic residues" evidence="1">
    <location>
        <begin position="112"/>
        <end position="127"/>
    </location>
</feature>
<feature type="compositionally biased region" description="Acidic residues" evidence="1">
    <location>
        <begin position="298"/>
        <end position="309"/>
    </location>
</feature>
<evidence type="ECO:0008006" key="4">
    <source>
        <dbReference type="Google" id="ProtNLM"/>
    </source>
</evidence>
<feature type="compositionally biased region" description="Low complexity" evidence="1">
    <location>
        <begin position="89"/>
        <end position="101"/>
    </location>
</feature>
<organism evidence="2 3">
    <name type="scientific">Sediminimonas qiaohouensis</name>
    <dbReference type="NCBI Taxonomy" id="552061"/>
    <lineage>
        <taxon>Bacteria</taxon>
        <taxon>Pseudomonadati</taxon>
        <taxon>Pseudomonadota</taxon>
        <taxon>Alphaproteobacteria</taxon>
        <taxon>Rhodobacterales</taxon>
        <taxon>Roseobacteraceae</taxon>
        <taxon>Sediminimonas</taxon>
    </lineage>
</organism>
<dbReference type="Proteomes" id="UP000483078">
    <property type="component" value="Unassembled WGS sequence"/>
</dbReference>
<feature type="compositionally biased region" description="Basic and acidic residues" evidence="1">
    <location>
        <begin position="402"/>
        <end position="418"/>
    </location>
</feature>
<accession>A0A7C9L9N8</accession>
<evidence type="ECO:0000256" key="1">
    <source>
        <dbReference type="SAM" id="MobiDB-lite"/>
    </source>
</evidence>
<feature type="region of interest" description="Disordered" evidence="1">
    <location>
        <begin position="77"/>
        <end position="187"/>
    </location>
</feature>
<gene>
    <name evidence="2" type="ORF">FH759_01905</name>
</gene>
<protein>
    <recommendedName>
        <fullName evidence="4">Chemotaxis protein CheA</fullName>
    </recommendedName>
</protein>
<feature type="compositionally biased region" description="Basic and acidic residues" evidence="1">
    <location>
        <begin position="516"/>
        <end position="528"/>
    </location>
</feature>
<reference evidence="2 3" key="1">
    <citation type="submission" date="2019-06" db="EMBL/GenBank/DDBJ databases">
        <title>Enrichment of Autotrophic Halophilic Microorganisms from Red Sea Brine Pool Using Microbial Electrosynthesis System.</title>
        <authorList>
            <person name="Alqahtani M.F."/>
            <person name="Bajracharya S."/>
            <person name="Katuri K.P."/>
            <person name="Ali M."/>
            <person name="Saikaly P.E."/>
        </authorList>
    </citation>
    <scope>NUCLEOTIDE SEQUENCE [LARGE SCALE GENOMIC DNA]</scope>
    <source>
        <strain evidence="2">MES6</strain>
    </source>
</reference>
<feature type="region of interest" description="Disordered" evidence="1">
    <location>
        <begin position="462"/>
        <end position="541"/>
    </location>
</feature>
<feature type="compositionally biased region" description="Acidic residues" evidence="1">
    <location>
        <begin position="369"/>
        <end position="391"/>
    </location>
</feature>
<evidence type="ECO:0000313" key="3">
    <source>
        <dbReference type="Proteomes" id="UP000483078"/>
    </source>
</evidence>
<sequence length="647" mass="70665">MVSSNKILTVSYGTFSCTLEGFDDSFGTMKAIAEYFRDLASDDRYFGAEPPTPDADMLARIAEREIARQVEARQERGQIVLRASEQEQETQAQETPEESTAPDTDAIPTENSHQDQADSDSEQREDIAAESPQPEVASAAETDTAPVPPVEDTPPDFDEAATAEYEDSPEDEAAEEAPAPTPSEPQTIAAVAENENVAAKLRRIRAVVSKGQGGAAAPIYTEDEHAEDPDLAGEIATPPEVEATEDTPRTDDFTPGIEAAIAHGAEPTEALAEPENIEDEGPTAEVLPETDHAPLADDLAEETPQTDEPESPRSGVLKVKRADFEEATYTPEENADDWSDDWLDDEESSLTPEEEEELRLELAQVEAELSSDDEDEGHDDSHAEDEGDQDDVSSIFAADPSEQLHESRHDRIARRERLYQSAGEQDMKRLIAKTQSEMAEPQATNRRNAIAHLRAAVAATNAEIEAGKPEREDTISDAFRDDLASAVRPKRPKKLGKSSARRPDTEQSAPPLKLVAEQRIDNPDETKPVRPRRVSRADLDAPLAEVTTDHPAPDGFADFAAEVGAQSLGDILEAAAAYMTYVEEREDFSRPQLMTRLRSIQGDAFSREDGLRSFGTLLRTGKLRKVGPGRFTASSEIGFLPEARRVG</sequence>
<feature type="region of interest" description="Disordered" evidence="1">
    <location>
        <begin position="209"/>
        <end position="444"/>
    </location>
</feature>
<feature type="compositionally biased region" description="Acidic residues" evidence="1">
    <location>
        <begin position="333"/>
        <end position="358"/>
    </location>
</feature>
<feature type="compositionally biased region" description="Basic and acidic residues" evidence="1">
    <location>
        <begin position="465"/>
        <end position="483"/>
    </location>
</feature>
<proteinExistence type="predicted"/>
<comment type="caution">
    <text evidence="2">The sequence shown here is derived from an EMBL/GenBank/DDBJ whole genome shotgun (WGS) entry which is preliminary data.</text>
</comment>
<dbReference type="EMBL" id="VENJ01000002">
    <property type="protein sequence ID" value="MTJ03437.1"/>
    <property type="molecule type" value="Genomic_DNA"/>
</dbReference>
<feature type="compositionally biased region" description="Polar residues" evidence="1">
    <location>
        <begin position="433"/>
        <end position="444"/>
    </location>
</feature>
<feature type="compositionally biased region" description="Acidic residues" evidence="1">
    <location>
        <begin position="153"/>
        <end position="175"/>
    </location>
</feature>
<dbReference type="AlphaFoldDB" id="A0A7C9L9N8"/>
<evidence type="ECO:0000313" key="2">
    <source>
        <dbReference type="EMBL" id="MTJ03437.1"/>
    </source>
</evidence>
<dbReference type="RefSeq" id="WP_273247915.1">
    <property type="nucleotide sequence ID" value="NZ_VENJ01000002.1"/>
</dbReference>
<name>A0A7C9L9N8_9RHOB</name>
<dbReference type="PROSITE" id="PS51257">
    <property type="entry name" value="PROKAR_LIPOPROTEIN"/>
    <property type="match status" value="1"/>
</dbReference>
<feature type="compositionally biased region" description="Basic residues" evidence="1">
    <location>
        <begin position="488"/>
        <end position="500"/>
    </location>
</feature>